<feature type="transmembrane region" description="Helical" evidence="5">
    <location>
        <begin position="205"/>
        <end position="225"/>
    </location>
</feature>
<evidence type="ECO:0000313" key="7">
    <source>
        <dbReference type="EMBL" id="KAJ8023443.1"/>
    </source>
</evidence>
<keyword evidence="8" id="KW-1185">Reference proteome</keyword>
<dbReference type="OrthoDB" id="8300370at2759"/>
<comment type="caution">
    <text evidence="7">The sequence shown here is derived from an EMBL/GenBank/DDBJ whole genome shotgun (WGS) entry which is preliminary data.</text>
</comment>
<dbReference type="Pfam" id="PF00892">
    <property type="entry name" value="EamA"/>
    <property type="match status" value="2"/>
</dbReference>
<reference evidence="7" key="1">
    <citation type="submission" date="2021-10" db="EMBL/GenBank/DDBJ databases">
        <title>Tropical sea cucumber genome reveals ecological adaptation and Cuvierian tubules defense mechanism.</title>
        <authorList>
            <person name="Chen T."/>
        </authorList>
    </citation>
    <scope>NUCLEOTIDE SEQUENCE</scope>
    <source>
        <strain evidence="7">Nanhai2018</strain>
        <tissue evidence="7">Muscle</tissue>
    </source>
</reference>
<evidence type="ECO:0000256" key="4">
    <source>
        <dbReference type="ARBA" id="ARBA00023136"/>
    </source>
</evidence>
<feature type="transmembrane region" description="Helical" evidence="5">
    <location>
        <begin position="324"/>
        <end position="342"/>
    </location>
</feature>
<sequence length="344" mass="37911">MLNDIKEESEGFCFLDESKETSHSDNENEDDEKEGRMPKQVVVFLSRIWNNLMERKGLLFGVLLGISMGLQLCILKGLSPMSAYQIMFYRSIILLLSVVLILWEKSNSYDIIDMVYYLAYGIFNCLGILLIYLALGLAEVGNVTVISTNGPVPSAILGCIILKESVTTWDMIVFTLNLVGIFLVSKPPFVFKSDHGNPVKSLNEFYGSLLALLGLFNLVLTNIFSRKLAYRENSDPALMTFIPGMTGIAITGVILCFTDSWELPSSLKELLLVLSLGIFSLLCNCFLVLGLQTERVITVCVLETLSVPVAFMADILVFQSVPDLVSILGAITIVATTVGCLCKP</sequence>
<evidence type="ECO:0000256" key="5">
    <source>
        <dbReference type="SAM" id="Phobius"/>
    </source>
</evidence>
<dbReference type="EMBL" id="JAIZAY010000019">
    <property type="protein sequence ID" value="KAJ8023443.1"/>
    <property type="molecule type" value="Genomic_DNA"/>
</dbReference>
<keyword evidence="4 5" id="KW-0472">Membrane</keyword>
<accession>A0A9Q0YJ22</accession>
<dbReference type="InterPro" id="IPR000620">
    <property type="entry name" value="EamA_dom"/>
</dbReference>
<evidence type="ECO:0000256" key="3">
    <source>
        <dbReference type="ARBA" id="ARBA00022989"/>
    </source>
</evidence>
<dbReference type="PANTHER" id="PTHR22911:SF6">
    <property type="entry name" value="SOLUTE CARRIER FAMILY 35 MEMBER G1"/>
    <property type="match status" value="1"/>
</dbReference>
<comment type="subcellular location">
    <subcellularLocation>
        <location evidence="1">Membrane</location>
        <topology evidence="1">Multi-pass membrane protein</topology>
    </subcellularLocation>
</comment>
<keyword evidence="3 5" id="KW-1133">Transmembrane helix</keyword>
<keyword evidence="2 5" id="KW-0812">Transmembrane</keyword>
<evidence type="ECO:0000256" key="2">
    <source>
        <dbReference type="ARBA" id="ARBA00022692"/>
    </source>
</evidence>
<feature type="transmembrane region" description="Helical" evidence="5">
    <location>
        <begin position="141"/>
        <end position="162"/>
    </location>
</feature>
<feature type="transmembrane region" description="Helical" evidence="5">
    <location>
        <begin position="115"/>
        <end position="135"/>
    </location>
</feature>
<feature type="transmembrane region" description="Helical" evidence="5">
    <location>
        <begin position="57"/>
        <end position="78"/>
    </location>
</feature>
<dbReference type="GO" id="GO:0016020">
    <property type="term" value="C:membrane"/>
    <property type="evidence" value="ECO:0007669"/>
    <property type="project" value="UniProtKB-SubCell"/>
</dbReference>
<feature type="transmembrane region" description="Helical" evidence="5">
    <location>
        <begin position="169"/>
        <end position="185"/>
    </location>
</feature>
<organism evidence="7 8">
    <name type="scientific">Holothuria leucospilota</name>
    <name type="common">Black long sea cucumber</name>
    <name type="synonym">Mertensiothuria leucospilota</name>
    <dbReference type="NCBI Taxonomy" id="206669"/>
    <lineage>
        <taxon>Eukaryota</taxon>
        <taxon>Metazoa</taxon>
        <taxon>Echinodermata</taxon>
        <taxon>Eleutherozoa</taxon>
        <taxon>Echinozoa</taxon>
        <taxon>Holothuroidea</taxon>
        <taxon>Aspidochirotacea</taxon>
        <taxon>Aspidochirotida</taxon>
        <taxon>Holothuriidae</taxon>
        <taxon>Holothuria</taxon>
    </lineage>
</organism>
<evidence type="ECO:0000313" key="8">
    <source>
        <dbReference type="Proteomes" id="UP001152320"/>
    </source>
</evidence>
<evidence type="ECO:0000259" key="6">
    <source>
        <dbReference type="Pfam" id="PF00892"/>
    </source>
</evidence>
<dbReference type="InterPro" id="IPR037185">
    <property type="entry name" value="EmrE-like"/>
</dbReference>
<proteinExistence type="predicted"/>
<feature type="transmembrane region" description="Helical" evidence="5">
    <location>
        <begin position="296"/>
        <end position="318"/>
    </location>
</feature>
<feature type="domain" description="EamA" evidence="6">
    <location>
        <begin position="56"/>
        <end position="185"/>
    </location>
</feature>
<dbReference type="PANTHER" id="PTHR22911">
    <property type="entry name" value="ACYL-MALONYL CONDENSING ENZYME-RELATED"/>
    <property type="match status" value="1"/>
</dbReference>
<dbReference type="AlphaFoldDB" id="A0A9Q0YJ22"/>
<evidence type="ECO:0000256" key="1">
    <source>
        <dbReference type="ARBA" id="ARBA00004141"/>
    </source>
</evidence>
<feature type="transmembrane region" description="Helical" evidence="5">
    <location>
        <begin position="270"/>
        <end position="289"/>
    </location>
</feature>
<protein>
    <submittedName>
        <fullName evidence="7">Solute carrier family 35 member G1</fullName>
    </submittedName>
</protein>
<name>A0A9Q0YJ22_HOLLE</name>
<gene>
    <name evidence="7" type="ORF">HOLleu_35892</name>
</gene>
<feature type="transmembrane region" description="Helical" evidence="5">
    <location>
        <begin position="84"/>
        <end position="103"/>
    </location>
</feature>
<feature type="domain" description="EamA" evidence="6">
    <location>
        <begin position="207"/>
        <end position="338"/>
    </location>
</feature>
<feature type="transmembrane region" description="Helical" evidence="5">
    <location>
        <begin position="237"/>
        <end position="258"/>
    </location>
</feature>
<dbReference type="SUPFAM" id="SSF103481">
    <property type="entry name" value="Multidrug resistance efflux transporter EmrE"/>
    <property type="match status" value="2"/>
</dbReference>
<dbReference type="Proteomes" id="UP001152320">
    <property type="component" value="Chromosome 19"/>
</dbReference>